<sequence length="180" mass="20018">MIIVGIALLGYSGIQMWSSNEQQQAALLKAEQRIMDQAKSEGPVVFDPKIGEEIGVLSLPKLDSTLPIIEGVDESELSRGVGHYYGTSFPDDKGQIVLSGHRDTVFRRIGELEIGDELVVNMPYGNFTYIIEETEIVEAGDTTVIRPEQDEELLTVTTCYPFRYVGDAPDRYIIYAKPKS</sequence>
<dbReference type="OrthoDB" id="165822at2"/>
<dbReference type="InterPro" id="IPR023365">
    <property type="entry name" value="Sortase_dom-sf"/>
</dbReference>
<accession>A0A419SP23</accession>
<keyword evidence="1" id="KW-0378">Hydrolase</keyword>
<evidence type="ECO:0000313" key="3">
    <source>
        <dbReference type="EMBL" id="RKD26060.1"/>
    </source>
</evidence>
<keyword evidence="4" id="KW-1185">Reference proteome</keyword>
<proteinExistence type="predicted"/>
<dbReference type="AlphaFoldDB" id="A0A419SP23"/>
<organism evidence="3 4">
    <name type="scientific">Ammoniphilus oxalaticus</name>
    <dbReference type="NCBI Taxonomy" id="66863"/>
    <lineage>
        <taxon>Bacteria</taxon>
        <taxon>Bacillati</taxon>
        <taxon>Bacillota</taxon>
        <taxon>Bacilli</taxon>
        <taxon>Bacillales</taxon>
        <taxon>Paenibacillaceae</taxon>
        <taxon>Aneurinibacillus group</taxon>
        <taxon>Ammoniphilus</taxon>
    </lineage>
</organism>
<feature type="active site" description="Acyl-thioester intermediate" evidence="2">
    <location>
        <position position="159"/>
    </location>
</feature>
<dbReference type="SUPFAM" id="SSF63817">
    <property type="entry name" value="Sortase"/>
    <property type="match status" value="1"/>
</dbReference>
<evidence type="ECO:0000313" key="4">
    <source>
        <dbReference type="Proteomes" id="UP000284219"/>
    </source>
</evidence>
<dbReference type="InterPro" id="IPR041999">
    <property type="entry name" value="Sortase_D_1"/>
</dbReference>
<dbReference type="InterPro" id="IPR053525">
    <property type="entry name" value="Sortase_D"/>
</dbReference>
<dbReference type="Gene3D" id="2.40.260.10">
    <property type="entry name" value="Sortase"/>
    <property type="match status" value="1"/>
</dbReference>
<dbReference type="Pfam" id="PF04203">
    <property type="entry name" value="Sortase"/>
    <property type="match status" value="1"/>
</dbReference>
<name>A0A419SP23_9BACL</name>
<dbReference type="GO" id="GO:0016787">
    <property type="term" value="F:hydrolase activity"/>
    <property type="evidence" value="ECO:0007669"/>
    <property type="project" value="UniProtKB-KW"/>
</dbReference>
<dbReference type="CDD" id="cd05828">
    <property type="entry name" value="Sortase_D_1"/>
    <property type="match status" value="1"/>
</dbReference>
<reference evidence="3 4" key="1">
    <citation type="submission" date="2016-08" db="EMBL/GenBank/DDBJ databases">
        <title>Novel Firmicute Genomes.</title>
        <authorList>
            <person name="Poppleton D.I."/>
            <person name="Gribaldo S."/>
        </authorList>
    </citation>
    <scope>NUCLEOTIDE SEQUENCE [LARGE SCALE GENOMIC DNA]</scope>
    <source>
        <strain evidence="3 4">RAOx-1</strain>
    </source>
</reference>
<comment type="caution">
    <text evidence="3">The sequence shown here is derived from an EMBL/GenBank/DDBJ whole genome shotgun (WGS) entry which is preliminary data.</text>
</comment>
<gene>
    <name evidence="3" type="ORF">BEP19_02900</name>
</gene>
<dbReference type="Proteomes" id="UP000284219">
    <property type="component" value="Unassembled WGS sequence"/>
</dbReference>
<feature type="active site" description="Proton donor/acceptor" evidence="2">
    <location>
        <position position="101"/>
    </location>
</feature>
<dbReference type="EMBL" id="MCHY01000006">
    <property type="protein sequence ID" value="RKD26060.1"/>
    <property type="molecule type" value="Genomic_DNA"/>
</dbReference>
<dbReference type="NCBIfam" id="NF033746">
    <property type="entry name" value="class_D_sortase"/>
    <property type="match status" value="1"/>
</dbReference>
<dbReference type="NCBIfam" id="TIGR01076">
    <property type="entry name" value="sortase_fam"/>
    <property type="match status" value="1"/>
</dbReference>
<evidence type="ECO:0000256" key="2">
    <source>
        <dbReference type="PIRSR" id="PIRSR605754-1"/>
    </source>
</evidence>
<dbReference type="InterPro" id="IPR005754">
    <property type="entry name" value="Sortase"/>
</dbReference>
<evidence type="ECO:0000256" key="1">
    <source>
        <dbReference type="ARBA" id="ARBA00022801"/>
    </source>
</evidence>
<protein>
    <submittedName>
        <fullName evidence="3">Class D sortase</fullName>
    </submittedName>
</protein>